<feature type="compositionally biased region" description="Pro residues" evidence="1">
    <location>
        <begin position="1"/>
        <end position="10"/>
    </location>
</feature>
<feature type="compositionally biased region" description="Polar residues" evidence="1">
    <location>
        <begin position="12"/>
        <end position="26"/>
    </location>
</feature>
<accession>A0AAD2Q2W3</accession>
<organism evidence="2 3">
    <name type="scientific">Mycena citricolor</name>
    <dbReference type="NCBI Taxonomy" id="2018698"/>
    <lineage>
        <taxon>Eukaryota</taxon>
        <taxon>Fungi</taxon>
        <taxon>Dikarya</taxon>
        <taxon>Basidiomycota</taxon>
        <taxon>Agaricomycotina</taxon>
        <taxon>Agaricomycetes</taxon>
        <taxon>Agaricomycetidae</taxon>
        <taxon>Agaricales</taxon>
        <taxon>Marasmiineae</taxon>
        <taxon>Mycenaceae</taxon>
        <taxon>Mycena</taxon>
    </lineage>
</organism>
<evidence type="ECO:0000256" key="1">
    <source>
        <dbReference type="SAM" id="MobiDB-lite"/>
    </source>
</evidence>
<feature type="region of interest" description="Disordered" evidence="1">
    <location>
        <begin position="1"/>
        <end position="26"/>
    </location>
</feature>
<dbReference type="AlphaFoldDB" id="A0AAD2Q2W3"/>
<dbReference type="Proteomes" id="UP001295794">
    <property type="component" value="Unassembled WGS sequence"/>
</dbReference>
<dbReference type="EMBL" id="CAVNYO010000138">
    <property type="protein sequence ID" value="CAK5268272.1"/>
    <property type="molecule type" value="Genomic_DNA"/>
</dbReference>
<sequence>MTVTPCPPTIIAPSTSPRLPGHTRSSARNMRNSAARLASGCRCVAASSAFRCAGATSVASRFCVLASSAGSTTRGALGTNADTTDTNVVDADAAWPSSEESESKSMLTVGEALEAERPSNTFAGSESNTTRRNSMYPASAAGSIALYRGGVNAVRFATTCTRSSIESASMAGGPGAANELYGMCEERCVRPVSGSRFGSSGIIRMFAMKAWNDSVDVSESDGRVKNGAVTSVSIRGSETDVLASTG</sequence>
<reference evidence="2" key="1">
    <citation type="submission" date="2023-11" db="EMBL/GenBank/DDBJ databases">
        <authorList>
            <person name="De Vega J J."/>
            <person name="De Vega J J."/>
        </authorList>
    </citation>
    <scope>NUCLEOTIDE SEQUENCE</scope>
</reference>
<evidence type="ECO:0000313" key="2">
    <source>
        <dbReference type="EMBL" id="CAK5268272.1"/>
    </source>
</evidence>
<gene>
    <name evidence="2" type="ORF">MYCIT1_LOCUS11391</name>
</gene>
<evidence type="ECO:0000313" key="3">
    <source>
        <dbReference type="Proteomes" id="UP001295794"/>
    </source>
</evidence>
<proteinExistence type="predicted"/>
<name>A0AAD2Q2W3_9AGAR</name>
<feature type="non-terminal residue" evidence="2">
    <location>
        <position position="246"/>
    </location>
</feature>
<protein>
    <submittedName>
        <fullName evidence="2">Uncharacterized protein</fullName>
    </submittedName>
</protein>
<keyword evidence="3" id="KW-1185">Reference proteome</keyword>
<comment type="caution">
    <text evidence="2">The sequence shown here is derived from an EMBL/GenBank/DDBJ whole genome shotgun (WGS) entry which is preliminary data.</text>
</comment>